<feature type="binding site" evidence="1">
    <location>
        <position position="17"/>
    </location>
    <ligand>
        <name>a divalent metal cation</name>
        <dbReference type="ChEBI" id="CHEBI:60240"/>
        <label>1</label>
    </ligand>
</feature>
<keyword evidence="3" id="KW-1185">Reference proteome</keyword>
<evidence type="ECO:0008006" key="4">
    <source>
        <dbReference type="Google" id="ProtNLM"/>
    </source>
</evidence>
<dbReference type="PANTHER" id="PTHR47176">
    <property type="entry name" value="OSJNBA0020J04.13 PROTEIN"/>
    <property type="match status" value="1"/>
</dbReference>
<feature type="binding site" evidence="1">
    <location>
        <position position="240"/>
    </location>
    <ligand>
        <name>a divalent metal cation</name>
        <dbReference type="ChEBI" id="CHEBI:60240"/>
        <label>1</label>
    </ligand>
</feature>
<evidence type="ECO:0000256" key="1">
    <source>
        <dbReference type="PIRSR" id="PIRSR005902-1"/>
    </source>
</evidence>
<dbReference type="Proteomes" id="UP000652761">
    <property type="component" value="Unassembled WGS sequence"/>
</dbReference>
<dbReference type="EMBL" id="NMUH01002221">
    <property type="protein sequence ID" value="MQL98654.1"/>
    <property type="molecule type" value="Genomic_DNA"/>
</dbReference>
<dbReference type="Gene3D" id="3.20.20.140">
    <property type="entry name" value="Metal-dependent hydrolases"/>
    <property type="match status" value="1"/>
</dbReference>
<gene>
    <name evidence="2" type="ORF">Taro_031366</name>
</gene>
<dbReference type="CDD" id="cd01310">
    <property type="entry name" value="TatD_DNAse"/>
    <property type="match status" value="1"/>
</dbReference>
<name>A0A843W0P7_COLES</name>
<dbReference type="Pfam" id="PF01026">
    <property type="entry name" value="TatD_DNase"/>
    <property type="match status" value="1"/>
</dbReference>
<evidence type="ECO:0000313" key="2">
    <source>
        <dbReference type="EMBL" id="MQL98654.1"/>
    </source>
</evidence>
<feature type="binding site" evidence="1">
    <location>
        <position position="103"/>
    </location>
    <ligand>
        <name>a divalent metal cation</name>
        <dbReference type="ChEBI" id="CHEBI:60240"/>
        <label>1</label>
    </ligand>
</feature>
<feature type="binding site" evidence="1">
    <location>
        <position position="19"/>
    </location>
    <ligand>
        <name>a divalent metal cation</name>
        <dbReference type="ChEBI" id="CHEBI:60240"/>
        <label>1</label>
    </ligand>
</feature>
<dbReference type="InterPro" id="IPR032466">
    <property type="entry name" value="Metal_Hydrolase"/>
</dbReference>
<feature type="binding site" evidence="1">
    <location>
        <position position="190"/>
    </location>
    <ligand>
        <name>a divalent metal cation</name>
        <dbReference type="ChEBI" id="CHEBI:60240"/>
        <label>2</label>
    </ligand>
</feature>
<accession>A0A843W0P7</accession>
<dbReference type="PIRSF" id="PIRSF005902">
    <property type="entry name" value="DNase_TatD"/>
    <property type="match status" value="1"/>
</dbReference>
<dbReference type="InterPro" id="IPR001130">
    <property type="entry name" value="TatD-like"/>
</dbReference>
<dbReference type="GO" id="GO:0016788">
    <property type="term" value="F:hydrolase activity, acting on ester bonds"/>
    <property type="evidence" value="ECO:0007669"/>
    <property type="project" value="InterPro"/>
</dbReference>
<sequence length="332" mass="36603">MSGAGKGAAAVRLFDAHCHLQDPRVFSVAPQLIRKAQESGVLRFAVNGVSEKDWHLVKQMSEQHPCVIPCFGLHPWYVEERSPNWLSSMKEFFNAVPCAAVGEVGLDKGSHGKEIDFSVQIEVLRQQLAFAKEVGRPVSIHCVRAFGDLLEVLQYLLVSLVDGLKSRYSSAICYPCYLSDGPFPAGLLLHSYLGSAEMVPEFTKHGAYFSFSGYLTTMKPQKAKKMLKMVPIDRILLESDAPDGFPRLGECSFSLVPGDASIPQEQQIQMGDINADTTKLPKETLNHPANVSTVLHYVAKLLEISEEELAEVSYRNATHLFSYPGSKVSAES</sequence>
<keyword evidence="1" id="KW-0479">Metal-binding</keyword>
<dbReference type="PANTHER" id="PTHR47176:SF1">
    <property type="entry name" value="OS04G0577500 PROTEIN"/>
    <property type="match status" value="1"/>
</dbReference>
<feature type="binding site" evidence="1">
    <location>
        <position position="141"/>
    </location>
    <ligand>
        <name>a divalent metal cation</name>
        <dbReference type="ChEBI" id="CHEBI:60240"/>
        <label>2</label>
    </ligand>
</feature>
<dbReference type="OrthoDB" id="6079689at2759"/>
<proteinExistence type="predicted"/>
<dbReference type="SUPFAM" id="SSF51556">
    <property type="entry name" value="Metallo-dependent hydrolases"/>
    <property type="match status" value="1"/>
</dbReference>
<dbReference type="AlphaFoldDB" id="A0A843W0P7"/>
<organism evidence="2 3">
    <name type="scientific">Colocasia esculenta</name>
    <name type="common">Wild taro</name>
    <name type="synonym">Arum esculentum</name>
    <dbReference type="NCBI Taxonomy" id="4460"/>
    <lineage>
        <taxon>Eukaryota</taxon>
        <taxon>Viridiplantae</taxon>
        <taxon>Streptophyta</taxon>
        <taxon>Embryophyta</taxon>
        <taxon>Tracheophyta</taxon>
        <taxon>Spermatophyta</taxon>
        <taxon>Magnoliopsida</taxon>
        <taxon>Liliopsida</taxon>
        <taxon>Araceae</taxon>
        <taxon>Aroideae</taxon>
        <taxon>Colocasieae</taxon>
        <taxon>Colocasia</taxon>
    </lineage>
</organism>
<reference evidence="2" key="1">
    <citation type="submission" date="2017-07" db="EMBL/GenBank/DDBJ databases">
        <title>Taro Niue Genome Assembly and Annotation.</title>
        <authorList>
            <person name="Atibalentja N."/>
            <person name="Keating K."/>
            <person name="Fields C.J."/>
        </authorList>
    </citation>
    <scope>NUCLEOTIDE SEQUENCE</scope>
    <source>
        <strain evidence="2">Niue_2</strain>
        <tissue evidence="2">Leaf</tissue>
    </source>
</reference>
<evidence type="ECO:0000313" key="3">
    <source>
        <dbReference type="Proteomes" id="UP000652761"/>
    </source>
</evidence>
<comment type="caution">
    <text evidence="2">The sequence shown here is derived from an EMBL/GenBank/DDBJ whole genome shotgun (WGS) entry which is preliminary data.</text>
</comment>
<dbReference type="GO" id="GO:0046872">
    <property type="term" value="F:metal ion binding"/>
    <property type="evidence" value="ECO:0007669"/>
    <property type="project" value="UniProtKB-KW"/>
</dbReference>
<protein>
    <recommendedName>
        <fullName evidence="4">TatD related DNase</fullName>
    </recommendedName>
</protein>